<evidence type="ECO:0000313" key="2">
    <source>
        <dbReference type="Proteomes" id="UP000255091"/>
    </source>
</evidence>
<dbReference type="Gene3D" id="3.40.1190.20">
    <property type="match status" value="1"/>
</dbReference>
<keyword evidence="1" id="KW-0418">Kinase</keyword>
<dbReference type="InterPro" id="IPR029056">
    <property type="entry name" value="Ribokinase-like"/>
</dbReference>
<proteinExistence type="predicted"/>
<dbReference type="SUPFAM" id="SSF53613">
    <property type="entry name" value="Ribokinase-like"/>
    <property type="match status" value="1"/>
</dbReference>
<dbReference type="Proteomes" id="UP000255091">
    <property type="component" value="Unassembled WGS sequence"/>
</dbReference>
<name>A0A380DKK3_STAAU</name>
<gene>
    <name evidence="1" type="primary">psuK</name>
    <name evidence="1" type="ORF">NCTC6133_00339</name>
</gene>
<dbReference type="EMBL" id="UHAP01000001">
    <property type="protein sequence ID" value="SUK30449.1"/>
    <property type="molecule type" value="Genomic_DNA"/>
</dbReference>
<dbReference type="GO" id="GO:0005737">
    <property type="term" value="C:cytoplasm"/>
    <property type="evidence" value="ECO:0007669"/>
    <property type="project" value="TreeGrafter"/>
</dbReference>
<dbReference type="GO" id="GO:0016798">
    <property type="term" value="F:hydrolase activity, acting on glycosyl bonds"/>
    <property type="evidence" value="ECO:0007669"/>
    <property type="project" value="TreeGrafter"/>
</dbReference>
<dbReference type="GO" id="GO:0004747">
    <property type="term" value="F:ribokinase activity"/>
    <property type="evidence" value="ECO:0007669"/>
    <property type="project" value="UniProtKB-EC"/>
</dbReference>
<keyword evidence="1" id="KW-0808">Transferase</keyword>
<evidence type="ECO:0000313" key="1">
    <source>
        <dbReference type="EMBL" id="SUK30449.1"/>
    </source>
</evidence>
<organism evidence="1 2">
    <name type="scientific">Staphylococcus aureus</name>
    <dbReference type="NCBI Taxonomy" id="1280"/>
    <lineage>
        <taxon>Bacteria</taxon>
        <taxon>Bacillati</taxon>
        <taxon>Bacillota</taxon>
        <taxon>Bacilli</taxon>
        <taxon>Bacillales</taxon>
        <taxon>Staphylococcaceae</taxon>
        <taxon>Staphylococcus</taxon>
    </lineage>
</organism>
<dbReference type="EC" id="2.7.1.83" evidence="1"/>
<sequence>MNLDHVQQFENASTGSYTALISKEGDMTYGLADMEVFDYITPEFLIKRSHLLKKAKCIIVDLNLGKEALNFLCAYTTKHQIKLVITTVSSPKMKNMPDSLHAIDWIITNKDETEHT</sequence>
<dbReference type="GO" id="GO:0050225">
    <property type="term" value="F:pseudouridine kinase activity"/>
    <property type="evidence" value="ECO:0007669"/>
    <property type="project" value="UniProtKB-EC"/>
</dbReference>
<dbReference type="AlphaFoldDB" id="A0A380DKK3"/>
<dbReference type="PANTHER" id="PTHR42909:SF4">
    <property type="entry name" value="CARBOHYDRATE KINASE, PFKB FAMILY"/>
    <property type="match status" value="1"/>
</dbReference>
<dbReference type="PANTHER" id="PTHR42909">
    <property type="entry name" value="ZGC:136858"/>
    <property type="match status" value="1"/>
</dbReference>
<dbReference type="EC" id="2.7.1.15" evidence="1"/>
<protein>
    <submittedName>
        <fullName evidence="1">Ribokinase</fullName>
        <ecNumber evidence="1">2.7.1.15</ecNumber>
        <ecNumber evidence="1">2.7.1.83</ecNumber>
    </submittedName>
</protein>
<dbReference type="GO" id="GO:0004730">
    <property type="term" value="F:pseudouridylate synthase activity"/>
    <property type="evidence" value="ECO:0007669"/>
    <property type="project" value="TreeGrafter"/>
</dbReference>
<accession>A0A380DKK3</accession>
<reference evidence="1 2" key="1">
    <citation type="submission" date="2018-06" db="EMBL/GenBank/DDBJ databases">
        <authorList>
            <consortium name="Pathogen Informatics"/>
            <person name="Doyle S."/>
        </authorList>
    </citation>
    <scope>NUCLEOTIDE SEQUENCE [LARGE SCALE GENOMIC DNA]</scope>
    <source>
        <strain evidence="1 2">NCTC6133</strain>
    </source>
</reference>